<dbReference type="InterPro" id="IPR027417">
    <property type="entry name" value="P-loop_NTPase"/>
</dbReference>
<dbReference type="Proteomes" id="UP001460888">
    <property type="component" value="Unassembled WGS sequence"/>
</dbReference>
<keyword evidence="1" id="KW-0808">Transferase</keyword>
<dbReference type="SUPFAM" id="SSF52540">
    <property type="entry name" value="P-loop containing nucleoside triphosphate hydrolases"/>
    <property type="match status" value="1"/>
</dbReference>
<dbReference type="EMBL" id="APND01000002">
    <property type="protein sequence ID" value="MES1929287.1"/>
    <property type="molecule type" value="Genomic_DNA"/>
</dbReference>
<dbReference type="Gene3D" id="1.25.40.10">
    <property type="entry name" value="Tetratricopeptide repeat domain"/>
    <property type="match status" value="2"/>
</dbReference>
<dbReference type="PROSITE" id="PS50005">
    <property type="entry name" value="TPR"/>
    <property type="match status" value="1"/>
</dbReference>
<feature type="repeat" description="TPR" evidence="2">
    <location>
        <begin position="197"/>
        <end position="230"/>
    </location>
</feature>
<dbReference type="Pfam" id="PF13432">
    <property type="entry name" value="TPR_16"/>
    <property type="match status" value="3"/>
</dbReference>
<dbReference type="SUPFAM" id="SSF48452">
    <property type="entry name" value="TPR-like"/>
    <property type="match status" value="1"/>
</dbReference>
<comment type="caution">
    <text evidence="3">The sequence shown here is derived from an EMBL/GenBank/DDBJ whole genome shotgun (WGS) entry which is preliminary data.</text>
</comment>
<evidence type="ECO:0000256" key="1">
    <source>
        <dbReference type="ARBA" id="ARBA00022679"/>
    </source>
</evidence>
<accession>A0ABV2B055</accession>
<dbReference type="InterPro" id="IPR011990">
    <property type="entry name" value="TPR-like_helical_dom_sf"/>
</dbReference>
<dbReference type="Pfam" id="PF13469">
    <property type="entry name" value="Sulfotransfer_3"/>
    <property type="match status" value="1"/>
</dbReference>
<dbReference type="PANTHER" id="PTHR12788:SF10">
    <property type="entry name" value="PROTEIN-TYROSINE SULFOTRANSFERASE"/>
    <property type="match status" value="1"/>
</dbReference>
<gene>
    <name evidence="3" type="ORF">SADO_08522</name>
</gene>
<evidence type="ECO:0000313" key="4">
    <source>
        <dbReference type="Proteomes" id="UP001460888"/>
    </source>
</evidence>
<dbReference type="SMART" id="SM00028">
    <property type="entry name" value="TPR"/>
    <property type="match status" value="5"/>
</dbReference>
<dbReference type="PANTHER" id="PTHR12788">
    <property type="entry name" value="PROTEIN-TYROSINE SULFOTRANSFERASE 2"/>
    <property type="match status" value="1"/>
</dbReference>
<keyword evidence="2" id="KW-0802">TPR repeat</keyword>
<proteinExistence type="predicted"/>
<dbReference type="InterPro" id="IPR026634">
    <property type="entry name" value="TPST-like"/>
</dbReference>
<evidence type="ECO:0000313" key="3">
    <source>
        <dbReference type="EMBL" id="MES1929287.1"/>
    </source>
</evidence>
<dbReference type="InterPro" id="IPR019734">
    <property type="entry name" value="TPR_rpt"/>
</dbReference>
<keyword evidence="4" id="KW-1185">Reference proteome</keyword>
<evidence type="ECO:0000256" key="2">
    <source>
        <dbReference type="PROSITE-ProRule" id="PRU00339"/>
    </source>
</evidence>
<name>A0ABV2B055_9GAMM</name>
<organism evidence="3 4">
    <name type="scientific">Salinisphaera dokdonensis CL-ES53</name>
    <dbReference type="NCBI Taxonomy" id="1304272"/>
    <lineage>
        <taxon>Bacteria</taxon>
        <taxon>Pseudomonadati</taxon>
        <taxon>Pseudomonadota</taxon>
        <taxon>Gammaproteobacteria</taxon>
        <taxon>Salinisphaerales</taxon>
        <taxon>Salinisphaeraceae</taxon>
        <taxon>Salinisphaera</taxon>
    </lineage>
</organism>
<reference evidence="3 4" key="1">
    <citation type="submission" date="2013-03" db="EMBL/GenBank/DDBJ databases">
        <title>Salinisphaera dokdonensis CL-ES53 Genome Sequencing.</title>
        <authorList>
            <person name="Li C."/>
            <person name="Lai Q."/>
            <person name="Shao Z."/>
        </authorList>
    </citation>
    <scope>NUCLEOTIDE SEQUENCE [LARGE SCALE GENOMIC DNA]</scope>
    <source>
        <strain evidence="3 4">CL-ES53</strain>
    </source>
</reference>
<protein>
    <submittedName>
        <fullName evidence="3">TPR repeat-containing protein</fullName>
    </submittedName>
</protein>
<dbReference type="Gene3D" id="3.40.50.300">
    <property type="entry name" value="P-loop containing nucleotide triphosphate hydrolases"/>
    <property type="match status" value="1"/>
</dbReference>
<sequence length="579" mass="64771">MALHRAGQLDAADACYRRVKRRDPDHAEALRLRALIAHQRRQPEAAIKLLRRAVEHQPANPVYHHSLAELLRVSGDSRAAITAYRRAFALQPERVQNGLDLGDALSGAGFSEDALAVYADVANRHPAHVAAYLRRAMLIFERGDPAGAGAELEQALAHVSNDAGTQCELAAAWGGIEEYDRAAERYEAILADAPDNVRALAGLGSACQSRGQFDASASHFEQALDRDPGLGWVYPALMNNRRYAMSGHRIDAMKRQVADNSVGDTVRSHLHFALGHHYDVQQAPEQAFAHFEAGNRLHARRHVFAPQMFDDRIERIVQHCDREFLAANAHAADGSAGRSERPVFIVGMPRSGTSLVEQIIASHPRAFGAGELNDMRRMSRELPALVGSDGSYPEPLSRLTPAQADTLAQRYLGALSARAPEAERVTDKMPFNMLWLGLIARLFPNARVIYCRREPMDNCLSCYFQLFNQGMRFAYDLEHLGGVYRQHERLMAHWQTALPLSMLTVDYEALVADPEAQSRRLIEFTGLDWDDRCLDFHRARRDVRTASVWQVRQPVYRSSVERWRAYAPWLGPLEAALAD</sequence>